<comment type="caution">
    <text evidence="2">The sequence shown here is derived from an EMBL/GenBank/DDBJ whole genome shotgun (WGS) entry which is preliminary data.</text>
</comment>
<name>A0ABV7YKQ0_9ACTN</name>
<proteinExistence type="predicted"/>
<keyword evidence="3" id="KW-1185">Reference proteome</keyword>
<evidence type="ECO:0000313" key="3">
    <source>
        <dbReference type="Proteomes" id="UP001595699"/>
    </source>
</evidence>
<evidence type="ECO:0000259" key="1">
    <source>
        <dbReference type="Pfam" id="PF12680"/>
    </source>
</evidence>
<protein>
    <submittedName>
        <fullName evidence="2">Nuclear transport factor 2 family protein</fullName>
    </submittedName>
</protein>
<reference evidence="3" key="1">
    <citation type="journal article" date="2019" name="Int. J. Syst. Evol. Microbiol.">
        <title>The Global Catalogue of Microorganisms (GCM) 10K type strain sequencing project: providing services to taxonomists for standard genome sequencing and annotation.</title>
        <authorList>
            <consortium name="The Broad Institute Genomics Platform"/>
            <consortium name="The Broad Institute Genome Sequencing Center for Infectious Disease"/>
            <person name="Wu L."/>
            <person name="Ma J."/>
        </authorList>
    </citation>
    <scope>NUCLEOTIDE SEQUENCE [LARGE SCALE GENOMIC DNA]</scope>
    <source>
        <strain evidence="3">CGMCC 4.7241</strain>
    </source>
</reference>
<dbReference type="Proteomes" id="UP001595699">
    <property type="component" value="Unassembled WGS sequence"/>
</dbReference>
<feature type="domain" description="SnoaL-like" evidence="1">
    <location>
        <begin position="16"/>
        <end position="121"/>
    </location>
</feature>
<sequence>MAALTPREVFDQQHRRVLARDMNGQADLFAADGVWEFPFAPAGMPKRLEGRDAIRAWSVAAVEAPVRAGRVLTSYDVRALHETGDPEVIVVEFDLCGEAAGTPLRLPYIQVFRIRDGEIVSLRDYFSAETVAALSE</sequence>
<accession>A0ABV7YKQ0</accession>
<dbReference type="RefSeq" id="WP_205119609.1">
    <property type="nucleotide sequence ID" value="NZ_JAFBCM010000001.1"/>
</dbReference>
<evidence type="ECO:0000313" key="2">
    <source>
        <dbReference type="EMBL" id="MFC3765920.1"/>
    </source>
</evidence>
<dbReference type="Pfam" id="PF12680">
    <property type="entry name" value="SnoaL_2"/>
    <property type="match status" value="1"/>
</dbReference>
<dbReference type="Gene3D" id="3.10.450.50">
    <property type="match status" value="1"/>
</dbReference>
<dbReference type="EMBL" id="JBHRZH010000044">
    <property type="protein sequence ID" value="MFC3765920.1"/>
    <property type="molecule type" value="Genomic_DNA"/>
</dbReference>
<dbReference type="SUPFAM" id="SSF54427">
    <property type="entry name" value="NTF2-like"/>
    <property type="match status" value="1"/>
</dbReference>
<gene>
    <name evidence="2" type="ORF">ACFOUW_34150</name>
</gene>
<dbReference type="InterPro" id="IPR037401">
    <property type="entry name" value="SnoaL-like"/>
</dbReference>
<organism evidence="2 3">
    <name type="scientific">Tenggerimyces flavus</name>
    <dbReference type="NCBI Taxonomy" id="1708749"/>
    <lineage>
        <taxon>Bacteria</taxon>
        <taxon>Bacillati</taxon>
        <taxon>Actinomycetota</taxon>
        <taxon>Actinomycetes</taxon>
        <taxon>Propionibacteriales</taxon>
        <taxon>Nocardioidaceae</taxon>
        <taxon>Tenggerimyces</taxon>
    </lineage>
</organism>
<dbReference type="InterPro" id="IPR032710">
    <property type="entry name" value="NTF2-like_dom_sf"/>
</dbReference>